<comment type="caution">
    <text evidence="4">The sequence shown here is derived from an EMBL/GenBank/DDBJ whole genome shotgun (WGS) entry which is preliminary data.</text>
</comment>
<keyword evidence="3" id="KW-0812">Transmembrane</keyword>
<dbReference type="AlphaFoldDB" id="X6MUF9"/>
<organism evidence="4 5">
    <name type="scientific">Reticulomyxa filosa</name>
    <dbReference type="NCBI Taxonomy" id="46433"/>
    <lineage>
        <taxon>Eukaryota</taxon>
        <taxon>Sar</taxon>
        <taxon>Rhizaria</taxon>
        <taxon>Retaria</taxon>
        <taxon>Foraminifera</taxon>
        <taxon>Monothalamids</taxon>
        <taxon>Reticulomyxidae</taxon>
        <taxon>Reticulomyxa</taxon>
    </lineage>
</organism>
<evidence type="ECO:0000313" key="4">
    <source>
        <dbReference type="EMBL" id="ETO16750.1"/>
    </source>
</evidence>
<dbReference type="EMBL" id="ASPP01017876">
    <property type="protein sequence ID" value="ETO16750.1"/>
    <property type="molecule type" value="Genomic_DNA"/>
</dbReference>
<feature type="compositionally biased region" description="Low complexity" evidence="2">
    <location>
        <begin position="29"/>
        <end position="42"/>
    </location>
</feature>
<protein>
    <submittedName>
        <fullName evidence="4">Uncharacterized protein</fullName>
    </submittedName>
</protein>
<keyword evidence="3" id="KW-0472">Membrane</keyword>
<keyword evidence="1" id="KW-0175">Coiled coil</keyword>
<evidence type="ECO:0000256" key="2">
    <source>
        <dbReference type="SAM" id="MobiDB-lite"/>
    </source>
</evidence>
<keyword evidence="5" id="KW-1185">Reference proteome</keyword>
<sequence length="309" mass="35607">MYLLIYCFQLQKAVQTTPRIGTVGRGNGKAENGNATENNETSESFANATNESDKDGNAVVTATTTLASLEDKKQTQPLRCQKIEKTKTPKQIFSSGFFFFFEHMLFALCQCIGDEQYILIFCFVLFLFYLEKKTAQKKVKTKTNSKANGGFRKTKKAIACKEMVHLHPCPHWTTKPCKTHRYFLHICSLFLTHIRELEEDKAKLLTKLTTYEQHNESLQGENKALLALQYECSQKEKVVEDLQLQIKSLTVQFKELELKNQQLENRLALFESTTMENYNKAEVRVPARKTLENDEAPQFIEIEQSENKF</sequence>
<proteinExistence type="predicted"/>
<dbReference type="Proteomes" id="UP000023152">
    <property type="component" value="Unassembled WGS sequence"/>
</dbReference>
<keyword evidence="3" id="KW-1133">Transmembrane helix</keyword>
<feature type="region of interest" description="Disordered" evidence="2">
    <location>
        <begin position="21"/>
        <end position="42"/>
    </location>
</feature>
<gene>
    <name evidence="4" type="ORF">RFI_20586</name>
</gene>
<evidence type="ECO:0000313" key="5">
    <source>
        <dbReference type="Proteomes" id="UP000023152"/>
    </source>
</evidence>
<reference evidence="4 5" key="1">
    <citation type="journal article" date="2013" name="Curr. Biol.">
        <title>The Genome of the Foraminiferan Reticulomyxa filosa.</title>
        <authorList>
            <person name="Glockner G."/>
            <person name="Hulsmann N."/>
            <person name="Schleicher M."/>
            <person name="Noegel A.A."/>
            <person name="Eichinger L."/>
            <person name="Gallinger C."/>
            <person name="Pawlowski J."/>
            <person name="Sierra R."/>
            <person name="Euteneuer U."/>
            <person name="Pillet L."/>
            <person name="Moustafa A."/>
            <person name="Platzer M."/>
            <person name="Groth M."/>
            <person name="Szafranski K."/>
            <person name="Schliwa M."/>
        </authorList>
    </citation>
    <scope>NUCLEOTIDE SEQUENCE [LARGE SCALE GENOMIC DNA]</scope>
</reference>
<feature type="coiled-coil region" evidence="1">
    <location>
        <begin position="194"/>
        <end position="273"/>
    </location>
</feature>
<evidence type="ECO:0000256" key="3">
    <source>
        <dbReference type="SAM" id="Phobius"/>
    </source>
</evidence>
<name>X6MUF9_RETFI</name>
<evidence type="ECO:0000256" key="1">
    <source>
        <dbReference type="SAM" id="Coils"/>
    </source>
</evidence>
<accession>X6MUF9</accession>
<feature type="transmembrane region" description="Helical" evidence="3">
    <location>
        <begin position="104"/>
        <end position="130"/>
    </location>
</feature>